<dbReference type="InterPro" id="IPR012547">
    <property type="entry name" value="PDDEXK_9"/>
</dbReference>
<name>A0AA92WMH3_9BACT</name>
<comment type="caution">
    <text evidence="4">The sequence shown here is derived from an EMBL/GenBank/DDBJ whole genome shotgun (WGS) entry which is preliminary data.</text>
</comment>
<dbReference type="EMBL" id="QSAG01000018">
    <property type="protein sequence ID" value="RGW42275.1"/>
    <property type="molecule type" value="Genomic_DNA"/>
</dbReference>
<evidence type="ECO:0000313" key="6">
    <source>
        <dbReference type="Proteomes" id="UP000283785"/>
    </source>
</evidence>
<evidence type="ECO:0000313" key="5">
    <source>
        <dbReference type="Proteomes" id="UP000283672"/>
    </source>
</evidence>
<evidence type="ECO:0000313" key="3">
    <source>
        <dbReference type="EMBL" id="RGW63423.1"/>
    </source>
</evidence>
<dbReference type="PANTHER" id="PTHR34825">
    <property type="entry name" value="CONSERVED PROTEIN, WITH A WEAK D-GALACTARATE DEHYDRATASE/ALTRONATE HYDROLASE DOMAIN"/>
    <property type="match status" value="1"/>
</dbReference>
<evidence type="ECO:0000259" key="1">
    <source>
        <dbReference type="Pfam" id="PF09820"/>
    </source>
</evidence>
<evidence type="ECO:0000313" key="4">
    <source>
        <dbReference type="EMBL" id="RHL41475.1"/>
    </source>
</evidence>
<dbReference type="EMBL" id="QROP01000004">
    <property type="protein sequence ID" value="RHL41475.1"/>
    <property type="molecule type" value="Genomic_DNA"/>
</dbReference>
<protein>
    <submittedName>
        <fullName evidence="4">AAA family ATPase</fullName>
    </submittedName>
</protein>
<accession>A0AA92WMH3</accession>
<dbReference type="EMBL" id="QSAQ01000060">
    <property type="protein sequence ID" value="RGW63423.1"/>
    <property type="molecule type" value="Genomic_DNA"/>
</dbReference>
<organism evidence="4 5">
    <name type="scientific">Segatella copri</name>
    <dbReference type="NCBI Taxonomy" id="165179"/>
    <lineage>
        <taxon>Bacteria</taxon>
        <taxon>Pseudomonadati</taxon>
        <taxon>Bacteroidota</taxon>
        <taxon>Bacteroidia</taxon>
        <taxon>Bacteroidales</taxon>
        <taxon>Prevotellaceae</taxon>
        <taxon>Segatella</taxon>
    </lineage>
</organism>
<dbReference type="Proteomes" id="UP000283672">
    <property type="component" value="Unassembled WGS sequence"/>
</dbReference>
<reference evidence="5 6" key="1">
    <citation type="submission" date="2018-08" db="EMBL/GenBank/DDBJ databases">
        <title>A genome reference for cultivated species of the human gut microbiota.</title>
        <authorList>
            <person name="Zou Y."/>
            <person name="Xue W."/>
            <person name="Luo G."/>
        </authorList>
    </citation>
    <scope>NUCLEOTIDE SEQUENCE [LARGE SCALE GENOMIC DNA]</scope>
    <source>
        <strain evidence="3 7">AF11-14</strain>
        <strain evidence="2 6">AF12-50</strain>
        <strain evidence="4 5">AF38-11</strain>
    </source>
</reference>
<evidence type="ECO:0000313" key="2">
    <source>
        <dbReference type="EMBL" id="RGW42275.1"/>
    </source>
</evidence>
<proteinExistence type="predicted"/>
<dbReference type="InterPro" id="IPR018631">
    <property type="entry name" value="AAA-ATPase-like_dom"/>
</dbReference>
<dbReference type="AlphaFoldDB" id="A0AA92WMH3"/>
<sequence length="591" mass="69383">MAKIERIERQKRIYRKRIPYGMQNFEDVMERDCYYVDKTPFIEKIEESNMYFFFIRPRRFGKSLTLSMLENYYDINKKDKFESLFGKLYIGENPTPERNSYLILHLNFAMISAGLDNYKKGLDAHCSNKFNTFCSRYAHLLPPQTKEEMNQKEDAVAQLGFLCDKCAEAGLKIYLFIDEYDHFTNQILAHKEHETRYCEQTHGEGYLRHFFDTIKGAAGDSLGRVFVTGVSPVTMDDLTSGFNIGTNYSLSPEFNEMVGFTEEEVRQMLAYYSSVLPFHHSVDELIEVMKPWYDNYCFSEEEYGKTTMYNSVMVLYFVDNYIRNDYDIPKKLVETNIRIDYDKIRMLIRHDKEFAHDASIIQDIVTRGFTTGTLMENFPAERINDPDNFLSLLFYFGMVTIDGTYQGNTRFVVPNEVVREQMYTYLLDTYKENDLTFEQYDKTQLESKLAYEGAFKPYFAYIADCLKRFSSQRDKQKGEAYVHGFTLAMTSQCKFYRPISELDNDGGYADIFLLPLCDIYKDIEDSYIVELKYCKPGTSDDQLNHLFEEASAQIRRYADSDIVRESVKRTKLHQLVVIYRGAEMAMCEEVE</sequence>
<dbReference type="Proteomes" id="UP000286077">
    <property type="component" value="Unassembled WGS sequence"/>
</dbReference>
<dbReference type="PANTHER" id="PTHR34825:SF2">
    <property type="entry name" value="AAA-ATPASE-LIKE DOMAIN-CONTAINING PROTEIN"/>
    <property type="match status" value="1"/>
</dbReference>
<dbReference type="Pfam" id="PF08011">
    <property type="entry name" value="PDDEXK_9"/>
    <property type="match status" value="1"/>
</dbReference>
<feature type="domain" description="AAA-ATPase-like" evidence="1">
    <location>
        <begin position="19"/>
        <end position="239"/>
    </location>
</feature>
<dbReference type="Pfam" id="PF09820">
    <property type="entry name" value="AAA-ATPase_like"/>
    <property type="match status" value="1"/>
</dbReference>
<gene>
    <name evidence="4" type="ORF">DW026_02360</name>
    <name evidence="3" type="ORF">DWV60_15370</name>
    <name evidence="2" type="ORF">DWV76_10035</name>
</gene>
<evidence type="ECO:0000313" key="7">
    <source>
        <dbReference type="Proteomes" id="UP000286077"/>
    </source>
</evidence>
<dbReference type="RefSeq" id="WP_118065325.1">
    <property type="nucleotide sequence ID" value="NZ_QROP01000004.1"/>
</dbReference>
<dbReference type="Proteomes" id="UP000283785">
    <property type="component" value="Unassembled WGS sequence"/>
</dbReference>